<dbReference type="AlphaFoldDB" id="A0AAE1C0U8"/>
<proteinExistence type="predicted"/>
<sequence>MPESTRQESKGPCLEYGCSKFASFQDPELNGISADLRNQIHPIFHLNKFADNMDCDVLETPLRLATRLLLSDKLVPFINTITGGVIVALDGPLAGQLIDSIEKVCAYRENEFGGVDIGSNACAFYPKAADCNPGITDTQRQAAHHAIDRLEPLIDYLAAGKQLSVSAARVLTSSGPLTKTMTSHWPDGQIMKIAIGACYDQLSSKHYAYFETEDLYRTSAMAEALLMERIMFAIVLLHEIGHAFGNAAGGGRGRAEPFYKGSFISELGKELEGELFGGSVTNSNYVHQQEMCVHQTESSSRRRCFTVMDWPGAYYINTYTKQGQLNYYPRPWRFDTMWRIPMAWMEKLFTTEFWDNEVASHGVAALELPSTMGWTFADDQHLGGNERDSPLRAVRNGDPLLPKLVRREARRAHIHPEADHYAPL</sequence>
<accession>A0AAE1C0U8</accession>
<keyword evidence="2" id="KW-1185">Reference proteome</keyword>
<organism evidence="1 2">
    <name type="scientific">Recurvomyces mirabilis</name>
    <dbReference type="NCBI Taxonomy" id="574656"/>
    <lineage>
        <taxon>Eukaryota</taxon>
        <taxon>Fungi</taxon>
        <taxon>Dikarya</taxon>
        <taxon>Ascomycota</taxon>
        <taxon>Pezizomycotina</taxon>
        <taxon>Dothideomycetes</taxon>
        <taxon>Dothideomycetidae</taxon>
        <taxon>Mycosphaerellales</taxon>
        <taxon>Teratosphaeriaceae</taxon>
        <taxon>Recurvomyces</taxon>
    </lineage>
</organism>
<evidence type="ECO:0000313" key="2">
    <source>
        <dbReference type="Proteomes" id="UP001274830"/>
    </source>
</evidence>
<dbReference type="Proteomes" id="UP001274830">
    <property type="component" value="Unassembled WGS sequence"/>
</dbReference>
<protein>
    <submittedName>
        <fullName evidence="1">Uncharacterized protein</fullName>
    </submittedName>
</protein>
<evidence type="ECO:0000313" key="1">
    <source>
        <dbReference type="EMBL" id="KAK3674171.1"/>
    </source>
</evidence>
<reference evidence="1" key="1">
    <citation type="submission" date="2023-07" db="EMBL/GenBank/DDBJ databases">
        <title>Black Yeasts Isolated from many extreme environments.</title>
        <authorList>
            <person name="Coleine C."/>
            <person name="Stajich J.E."/>
            <person name="Selbmann L."/>
        </authorList>
    </citation>
    <scope>NUCLEOTIDE SEQUENCE</scope>
    <source>
        <strain evidence="1">CCFEE 5485</strain>
    </source>
</reference>
<gene>
    <name evidence="1" type="ORF">LTR78_006018</name>
</gene>
<comment type="caution">
    <text evidence="1">The sequence shown here is derived from an EMBL/GenBank/DDBJ whole genome shotgun (WGS) entry which is preliminary data.</text>
</comment>
<name>A0AAE1C0U8_9PEZI</name>
<dbReference type="EMBL" id="JAUTXT010000021">
    <property type="protein sequence ID" value="KAK3674171.1"/>
    <property type="molecule type" value="Genomic_DNA"/>
</dbReference>